<sequence>MTSNSQDFEIGSEEKSGSSGLNNWGIFRLEESSTARTSGAKASTSESARTLLVEEGRFRVEFGIKAHVSNSSPQKSPGPRVMELKNPDLPPLVVELSSCPLIINSISSVGSPSRTIKATFTKGKHDLEVKLLTVHVNHFVRPLQRHKEVDNNIAQASELIHVVNREENDL</sequence>
<organism evidence="2 3">
    <name type="scientific">Escallonia herrerae</name>
    <dbReference type="NCBI Taxonomy" id="1293975"/>
    <lineage>
        <taxon>Eukaryota</taxon>
        <taxon>Viridiplantae</taxon>
        <taxon>Streptophyta</taxon>
        <taxon>Embryophyta</taxon>
        <taxon>Tracheophyta</taxon>
        <taxon>Spermatophyta</taxon>
        <taxon>Magnoliopsida</taxon>
        <taxon>eudicotyledons</taxon>
        <taxon>Gunneridae</taxon>
        <taxon>Pentapetalae</taxon>
        <taxon>asterids</taxon>
        <taxon>campanulids</taxon>
        <taxon>Escalloniales</taxon>
        <taxon>Escalloniaceae</taxon>
        <taxon>Escallonia</taxon>
    </lineage>
</organism>
<name>A0AA88X7J9_9ASTE</name>
<gene>
    <name evidence="2" type="ORF">RJ639_032423</name>
</gene>
<protein>
    <submittedName>
        <fullName evidence="2">Uncharacterized protein</fullName>
    </submittedName>
</protein>
<evidence type="ECO:0000313" key="2">
    <source>
        <dbReference type="EMBL" id="KAK3033575.1"/>
    </source>
</evidence>
<comment type="caution">
    <text evidence="2">The sequence shown here is derived from an EMBL/GenBank/DDBJ whole genome shotgun (WGS) entry which is preliminary data.</text>
</comment>
<reference evidence="2" key="1">
    <citation type="submission" date="2022-12" db="EMBL/GenBank/DDBJ databases">
        <title>Draft genome assemblies for two species of Escallonia (Escalloniales).</title>
        <authorList>
            <person name="Chanderbali A."/>
            <person name="Dervinis C."/>
            <person name="Anghel I."/>
            <person name="Soltis D."/>
            <person name="Soltis P."/>
            <person name="Zapata F."/>
        </authorList>
    </citation>
    <scope>NUCLEOTIDE SEQUENCE</scope>
    <source>
        <strain evidence="2">UCBG64.0493</strain>
        <tissue evidence="2">Leaf</tissue>
    </source>
</reference>
<dbReference type="EMBL" id="JAVXUP010000230">
    <property type="protein sequence ID" value="KAK3033575.1"/>
    <property type="molecule type" value="Genomic_DNA"/>
</dbReference>
<evidence type="ECO:0000313" key="3">
    <source>
        <dbReference type="Proteomes" id="UP001188597"/>
    </source>
</evidence>
<dbReference type="Proteomes" id="UP001188597">
    <property type="component" value="Unassembled WGS sequence"/>
</dbReference>
<keyword evidence="3" id="KW-1185">Reference proteome</keyword>
<proteinExistence type="predicted"/>
<dbReference type="AlphaFoldDB" id="A0AA88X7J9"/>
<feature type="region of interest" description="Disordered" evidence="1">
    <location>
        <begin position="1"/>
        <end position="23"/>
    </location>
</feature>
<accession>A0AA88X7J9</accession>
<evidence type="ECO:0000256" key="1">
    <source>
        <dbReference type="SAM" id="MobiDB-lite"/>
    </source>
</evidence>